<evidence type="ECO:0000256" key="1">
    <source>
        <dbReference type="ARBA" id="ARBA00004721"/>
    </source>
</evidence>
<dbReference type="EMBL" id="PNBA02000021">
    <property type="protein sequence ID" value="KAG6386765.1"/>
    <property type="molecule type" value="Genomic_DNA"/>
</dbReference>
<feature type="domain" description="AB hydrolase-1" evidence="9">
    <location>
        <begin position="28"/>
        <end position="135"/>
    </location>
</feature>
<comment type="catalytic activity">
    <reaction evidence="7">
        <text>(24S)-24,25-epoxycucurbitadienol + H2O = (24R)-24,25-dihydroxycucurbitadienol</text>
        <dbReference type="Rhea" id="RHEA:81855"/>
        <dbReference type="ChEBI" id="CHEBI:15377"/>
        <dbReference type="ChEBI" id="CHEBI:229949"/>
        <dbReference type="ChEBI" id="CHEBI:229950"/>
    </reaction>
    <physiologicalReaction direction="left-to-right" evidence="7">
        <dbReference type="Rhea" id="RHEA:81856"/>
    </physiologicalReaction>
</comment>
<dbReference type="InterPro" id="IPR000073">
    <property type="entry name" value="AB_hydrolase_1"/>
</dbReference>
<feature type="coiled-coil region" evidence="8">
    <location>
        <begin position="301"/>
        <end position="328"/>
    </location>
</feature>
<dbReference type="InterPro" id="IPR029058">
    <property type="entry name" value="AB_hydrolase_fold"/>
</dbReference>
<evidence type="ECO:0000313" key="10">
    <source>
        <dbReference type="EMBL" id="KAG6386765.1"/>
    </source>
</evidence>
<dbReference type="PRINTS" id="PR00412">
    <property type="entry name" value="EPOXHYDRLASE"/>
</dbReference>
<dbReference type="FunFam" id="3.40.50.1820:FF:000161">
    <property type="entry name" value="Epoxide hydrolase"/>
    <property type="match status" value="1"/>
</dbReference>
<dbReference type="PANTHER" id="PTHR43329">
    <property type="entry name" value="EPOXIDE HYDROLASE"/>
    <property type="match status" value="1"/>
</dbReference>
<dbReference type="AlphaFoldDB" id="A0A8X8W2A8"/>
<accession>A0A8X8W2A8</accession>
<comment type="function">
    <text evidence="6">Epoxide hydrolase involved in the biosynthesis of cucurbitacin and mogroside tetracyclic triterpene natural products (e.g. siamenoside I and mogrosides IV, V and VI). Cucurbitacins have cytotoxic properties and exhibit deterrent taste as a defense barrier against herbivores. Mogrosides are nonsugar highly oxygenated compounds used as high-intensity zero-calorie sweeteners; they also possess pharmacological properties such as regulating immunity, lowering blood sugar and lipid levels, protecting the liver, and acting as antioxidants and antitumor agents. Catalyzes the hydrolysis of aromatic epoxide-containing substrates, such as the conversion of 24,25-epoxycucurbitadienol to 24,25-dihydroxycucurbitadienol.</text>
</comment>
<comment type="pathway">
    <text evidence="1">Secondary metabolite biosynthesis; terpenoid biosynthesis.</text>
</comment>
<dbReference type="InterPro" id="IPR000639">
    <property type="entry name" value="Epox_hydrolase-like"/>
</dbReference>
<dbReference type="Pfam" id="PF00561">
    <property type="entry name" value="Abhydrolase_1"/>
    <property type="match status" value="1"/>
</dbReference>
<evidence type="ECO:0000256" key="4">
    <source>
        <dbReference type="ARBA" id="ARBA00038334"/>
    </source>
</evidence>
<reference evidence="10" key="2">
    <citation type="submission" date="2020-08" db="EMBL/GenBank/DDBJ databases">
        <title>Plant Genome Project.</title>
        <authorList>
            <person name="Zhang R.-G."/>
        </authorList>
    </citation>
    <scope>NUCLEOTIDE SEQUENCE</scope>
    <source>
        <strain evidence="10">Huo1</strain>
        <tissue evidence="10">Leaf</tissue>
    </source>
</reference>
<evidence type="ECO:0000259" key="9">
    <source>
        <dbReference type="Pfam" id="PF00561"/>
    </source>
</evidence>
<protein>
    <recommendedName>
        <fullName evidence="2">soluble epoxide hydrolase</fullName>
        <ecNumber evidence="2">3.3.2.10</ecNumber>
    </recommendedName>
</protein>
<dbReference type="Gene3D" id="3.40.50.1820">
    <property type="entry name" value="alpha/beta hydrolase"/>
    <property type="match status" value="1"/>
</dbReference>
<evidence type="ECO:0000313" key="11">
    <source>
        <dbReference type="Proteomes" id="UP000298416"/>
    </source>
</evidence>
<dbReference type="Proteomes" id="UP000298416">
    <property type="component" value="Unassembled WGS sequence"/>
</dbReference>
<evidence type="ECO:0000256" key="7">
    <source>
        <dbReference type="ARBA" id="ARBA00093212"/>
    </source>
</evidence>
<keyword evidence="8" id="KW-0175">Coiled coil</keyword>
<evidence type="ECO:0000256" key="3">
    <source>
        <dbReference type="ARBA" id="ARBA00022801"/>
    </source>
</evidence>
<evidence type="ECO:0000256" key="2">
    <source>
        <dbReference type="ARBA" id="ARBA00013006"/>
    </source>
</evidence>
<evidence type="ECO:0000256" key="6">
    <source>
        <dbReference type="ARBA" id="ARBA00058358"/>
    </source>
</evidence>
<gene>
    <name evidence="10" type="ORF">SASPL_151939</name>
</gene>
<comment type="catalytic activity">
    <reaction evidence="5">
        <text>an epoxide + H2O = an ethanediol</text>
        <dbReference type="Rhea" id="RHEA:19037"/>
        <dbReference type="ChEBI" id="CHEBI:15377"/>
        <dbReference type="ChEBI" id="CHEBI:32955"/>
        <dbReference type="ChEBI" id="CHEBI:140594"/>
        <dbReference type="EC" id="3.3.2.10"/>
    </reaction>
    <physiologicalReaction direction="left-to-right" evidence="5">
        <dbReference type="Rhea" id="RHEA:19038"/>
    </physiologicalReaction>
</comment>
<dbReference type="EC" id="3.3.2.10" evidence="2"/>
<evidence type="ECO:0000256" key="5">
    <source>
        <dbReference type="ARBA" id="ARBA00051067"/>
    </source>
</evidence>
<comment type="caution">
    <text evidence="10">The sequence shown here is derived from an EMBL/GenBank/DDBJ whole genome shotgun (WGS) entry which is preliminary data.</text>
</comment>
<reference evidence="10" key="1">
    <citation type="submission" date="2018-01" db="EMBL/GenBank/DDBJ databases">
        <authorList>
            <person name="Mao J.F."/>
        </authorList>
    </citation>
    <scope>NUCLEOTIDE SEQUENCE</scope>
    <source>
        <strain evidence="10">Huo1</strain>
        <tissue evidence="10">Leaf</tissue>
    </source>
</reference>
<evidence type="ECO:0000256" key="8">
    <source>
        <dbReference type="SAM" id="Coils"/>
    </source>
</evidence>
<proteinExistence type="inferred from homology"/>
<keyword evidence="11" id="KW-1185">Reference proteome</keyword>
<sequence>MMMGSDVNHQRVKANGIWMHVAEKGSGPLVLLLHGFPETWFSWHRQIDFLAAHGYHAVAPDLRGFGDTDSPLSPSSYTWFHIVGDLVALLDHFSVHQAYVVGTDWGAAAAWHMSLLRADRVKGTVALSVPFTPRFARAKPLESMKQKYGDGFYVCQFQEAGRAERALARYDCATVMKKLLLINKAEMVVAPPGTEIIDYLETPSVLPAWITEEEINVLAEKFEESGFTGGFNYYRALNLNWELMAAWQGAKIGVPAKLIVGTKDMGYRSGGTKEYIESCVFKSLVPDHEIVVLDAHHFIHLERADQAYERMEKEIQLNQRHIALIQKEMEANKADADKYTKMAVDVEVRVKALASQSLVHGLL</sequence>
<name>A0A8X8W2A8_SALSN</name>
<keyword evidence="3" id="KW-0378">Hydrolase</keyword>
<comment type="similarity">
    <text evidence="4">Belongs to the AB hydrolase superfamily. Epoxide hydrolase family.</text>
</comment>
<dbReference type="GO" id="GO:0004301">
    <property type="term" value="F:epoxide hydrolase activity"/>
    <property type="evidence" value="ECO:0007669"/>
    <property type="project" value="UniProtKB-EC"/>
</dbReference>
<dbReference type="SUPFAM" id="SSF53474">
    <property type="entry name" value="alpha/beta-Hydrolases"/>
    <property type="match status" value="1"/>
</dbReference>
<organism evidence="10">
    <name type="scientific">Salvia splendens</name>
    <name type="common">Scarlet sage</name>
    <dbReference type="NCBI Taxonomy" id="180675"/>
    <lineage>
        <taxon>Eukaryota</taxon>
        <taxon>Viridiplantae</taxon>
        <taxon>Streptophyta</taxon>
        <taxon>Embryophyta</taxon>
        <taxon>Tracheophyta</taxon>
        <taxon>Spermatophyta</taxon>
        <taxon>Magnoliopsida</taxon>
        <taxon>eudicotyledons</taxon>
        <taxon>Gunneridae</taxon>
        <taxon>Pentapetalae</taxon>
        <taxon>asterids</taxon>
        <taxon>lamiids</taxon>
        <taxon>Lamiales</taxon>
        <taxon>Lamiaceae</taxon>
        <taxon>Nepetoideae</taxon>
        <taxon>Mentheae</taxon>
        <taxon>Salviinae</taxon>
        <taxon>Salvia</taxon>
        <taxon>Salvia subgen. Calosphace</taxon>
        <taxon>core Calosphace</taxon>
    </lineage>
</organism>